<organism evidence="2">
    <name type="scientific">Puccinia triticina (isolate 1-1 / race 1 (BBBD))</name>
    <name type="common">Brown leaf rust fungus</name>
    <dbReference type="NCBI Taxonomy" id="630390"/>
    <lineage>
        <taxon>Eukaryota</taxon>
        <taxon>Fungi</taxon>
        <taxon>Dikarya</taxon>
        <taxon>Basidiomycota</taxon>
        <taxon>Pucciniomycotina</taxon>
        <taxon>Pucciniomycetes</taxon>
        <taxon>Pucciniales</taxon>
        <taxon>Pucciniaceae</taxon>
        <taxon>Puccinia</taxon>
    </lineage>
</organism>
<evidence type="ECO:0000313" key="3">
    <source>
        <dbReference type="EnsemblFungi" id="PTTG_30258-t43_1-p1"/>
    </source>
</evidence>
<reference evidence="3" key="4">
    <citation type="submission" date="2025-05" db="UniProtKB">
        <authorList>
            <consortium name="EnsemblFungi"/>
        </authorList>
    </citation>
    <scope>IDENTIFICATION</scope>
    <source>
        <strain evidence="3">isolate 1-1 / race 1 (BBBD)</strain>
    </source>
</reference>
<dbReference type="VEuPathDB" id="FungiDB:PTTG_30258"/>
<reference evidence="2" key="1">
    <citation type="submission" date="2009-11" db="EMBL/GenBank/DDBJ databases">
        <authorList>
            <consortium name="The Broad Institute Genome Sequencing Platform"/>
            <person name="Ward D."/>
            <person name="Feldgarden M."/>
            <person name="Earl A."/>
            <person name="Young S.K."/>
            <person name="Zeng Q."/>
            <person name="Koehrsen M."/>
            <person name="Alvarado L."/>
            <person name="Berlin A."/>
            <person name="Bochicchio J."/>
            <person name="Borenstein D."/>
            <person name="Chapman S.B."/>
            <person name="Chen Z."/>
            <person name="Engels R."/>
            <person name="Freedman E."/>
            <person name="Gellesch M."/>
            <person name="Goldberg J."/>
            <person name="Griggs A."/>
            <person name="Gujja S."/>
            <person name="Heilman E."/>
            <person name="Heiman D."/>
            <person name="Hepburn T."/>
            <person name="Howarth C."/>
            <person name="Jen D."/>
            <person name="Larson L."/>
            <person name="Lewis B."/>
            <person name="Mehta T."/>
            <person name="Park D."/>
            <person name="Pearson M."/>
            <person name="Roberts A."/>
            <person name="Saif S."/>
            <person name="Shea T."/>
            <person name="Shenoy N."/>
            <person name="Sisk P."/>
            <person name="Stolte C."/>
            <person name="Sykes S."/>
            <person name="Thomson T."/>
            <person name="Walk T."/>
            <person name="White J."/>
            <person name="Yandava C."/>
            <person name="Izard J."/>
            <person name="Baranova O.V."/>
            <person name="Blanton J.M."/>
            <person name="Tanner A.C."/>
            <person name="Dewhirst F.E."/>
            <person name="Haas B."/>
            <person name="Nusbaum C."/>
            <person name="Birren B."/>
        </authorList>
    </citation>
    <scope>NUCLEOTIDE SEQUENCE [LARGE SCALE GENOMIC DNA]</scope>
    <source>
        <strain evidence="2">1-1 BBBD Race 1</strain>
    </source>
</reference>
<accession>A0A180G1T3</accession>
<evidence type="ECO:0000256" key="1">
    <source>
        <dbReference type="SAM" id="MobiDB-lite"/>
    </source>
</evidence>
<feature type="region of interest" description="Disordered" evidence="1">
    <location>
        <begin position="173"/>
        <end position="214"/>
    </location>
</feature>
<reference evidence="2" key="2">
    <citation type="submission" date="2016-05" db="EMBL/GenBank/DDBJ databases">
        <title>Comparative analysis highlights variable genome content of wheat rusts and divergence of the mating loci.</title>
        <authorList>
            <person name="Cuomo C.A."/>
            <person name="Bakkeren G."/>
            <person name="Szabo L."/>
            <person name="Khalil H."/>
            <person name="Joly D."/>
            <person name="Goldberg J."/>
            <person name="Young S."/>
            <person name="Zeng Q."/>
            <person name="Fellers J."/>
        </authorList>
    </citation>
    <scope>NUCLEOTIDE SEQUENCE [LARGE SCALE GENOMIC DNA]</scope>
    <source>
        <strain evidence="2">1-1 BBBD Race 1</strain>
    </source>
</reference>
<dbReference type="Proteomes" id="UP000005240">
    <property type="component" value="Unassembled WGS sequence"/>
</dbReference>
<protein>
    <submittedName>
        <fullName evidence="2 3">Uncharacterized protein</fullName>
    </submittedName>
</protein>
<evidence type="ECO:0000313" key="4">
    <source>
        <dbReference type="Proteomes" id="UP000005240"/>
    </source>
</evidence>
<dbReference type="AlphaFoldDB" id="A0A180G1T3"/>
<feature type="region of interest" description="Disordered" evidence="1">
    <location>
        <begin position="269"/>
        <end position="320"/>
    </location>
</feature>
<sequence>MTARPFASTSLLPARDRTESPLRETYLGLTPAVPHNLDAAKHHSCRAPHPLGQHFLQDHSSLKFILIRPWPLPCLHLSPISRKCSATVPAQPSLAPSRWLVPTPLFLHPCRTTLNIASGTLELPRPLVWTLLDLIPPRRRVSLPDGASSLFNSPLRPANIMLHLLPSPHNTSCTQSNCHPSFPELPYRPRRPLGSVLNKRPTSGRPPQSQDLMKSRWLPPHLLSAALPLKLLSPPRFPAHASASAFVSHTQSPRQPSLSLITLAAPPPYSIHPTSAKPKQSQTSLMAPQDCRSTGTPKQHPDSHLLGGHGGPSNLEPQTH</sequence>
<gene>
    <name evidence="2" type="ORF">PTTG_30258</name>
</gene>
<feature type="compositionally biased region" description="Polar residues" evidence="1">
    <location>
        <begin position="277"/>
        <end position="297"/>
    </location>
</feature>
<keyword evidence="4" id="KW-1185">Reference proteome</keyword>
<dbReference type="EMBL" id="ADAS02002580">
    <property type="protein sequence ID" value="OAV85803.1"/>
    <property type="molecule type" value="Genomic_DNA"/>
</dbReference>
<dbReference type="EnsemblFungi" id="PTTG_30258-t43_1">
    <property type="protein sequence ID" value="PTTG_30258-t43_1-p1"/>
    <property type="gene ID" value="PTTG_30258"/>
</dbReference>
<name>A0A180G1T3_PUCT1</name>
<proteinExistence type="predicted"/>
<evidence type="ECO:0000313" key="2">
    <source>
        <dbReference type="EMBL" id="OAV85803.1"/>
    </source>
</evidence>
<reference evidence="3 4" key="3">
    <citation type="journal article" date="2017" name="G3 (Bethesda)">
        <title>Comparative analysis highlights variable genome content of wheat rusts and divergence of the mating loci.</title>
        <authorList>
            <person name="Cuomo C.A."/>
            <person name="Bakkeren G."/>
            <person name="Khalil H.B."/>
            <person name="Panwar V."/>
            <person name="Joly D."/>
            <person name="Linning R."/>
            <person name="Sakthikumar S."/>
            <person name="Song X."/>
            <person name="Adiconis X."/>
            <person name="Fan L."/>
            <person name="Goldberg J.M."/>
            <person name="Levin J.Z."/>
            <person name="Young S."/>
            <person name="Zeng Q."/>
            <person name="Anikster Y."/>
            <person name="Bruce M."/>
            <person name="Wang M."/>
            <person name="Yin C."/>
            <person name="McCallum B."/>
            <person name="Szabo L.J."/>
            <person name="Hulbert S."/>
            <person name="Chen X."/>
            <person name="Fellers J.P."/>
        </authorList>
    </citation>
    <scope>NUCLEOTIDE SEQUENCE</scope>
    <source>
        <strain evidence="3">isolate 1-1 / race 1 (BBBD)</strain>
        <strain evidence="4">Isolate 1-1 / race 1 (BBBD)</strain>
    </source>
</reference>